<reference evidence="8 10" key="2">
    <citation type="journal article" date="2013" name="Nature">
        <title>Insights into bilaterian evolution from three spiralian genomes.</title>
        <authorList>
            <person name="Simakov O."/>
            <person name="Marletaz F."/>
            <person name="Cho S.J."/>
            <person name="Edsinger-Gonzales E."/>
            <person name="Havlak P."/>
            <person name="Hellsten U."/>
            <person name="Kuo D.H."/>
            <person name="Larsson T."/>
            <person name="Lv J."/>
            <person name="Arendt D."/>
            <person name="Savage R."/>
            <person name="Osoegawa K."/>
            <person name="de Jong P."/>
            <person name="Grimwood J."/>
            <person name="Chapman J.A."/>
            <person name="Shapiro H."/>
            <person name="Aerts A."/>
            <person name="Otillar R.P."/>
            <person name="Terry A.Y."/>
            <person name="Boore J.L."/>
            <person name="Grigoriev I.V."/>
            <person name="Lindberg D.R."/>
            <person name="Seaver E.C."/>
            <person name="Weisblat D.A."/>
            <person name="Putnam N.H."/>
            <person name="Rokhsar D.S."/>
        </authorList>
    </citation>
    <scope>NUCLEOTIDE SEQUENCE</scope>
    <source>
        <strain evidence="8 10">I ESC-2004</strain>
    </source>
</reference>
<dbReference type="EMBL" id="AMQN01005091">
    <property type="status" value="NOT_ANNOTATED_CDS"/>
    <property type="molecule type" value="Genomic_DNA"/>
</dbReference>
<feature type="signal peptide" evidence="6">
    <location>
        <begin position="1"/>
        <end position="18"/>
    </location>
</feature>
<dbReference type="InterPro" id="IPR017452">
    <property type="entry name" value="GPCR_Rhodpsn_7TM"/>
</dbReference>
<dbReference type="Proteomes" id="UP000014760">
    <property type="component" value="Unassembled WGS sequence"/>
</dbReference>
<dbReference type="PROSITE" id="PS50262">
    <property type="entry name" value="G_PROTEIN_RECEP_F1_2"/>
    <property type="match status" value="1"/>
</dbReference>
<dbReference type="EMBL" id="KB295123">
    <property type="protein sequence ID" value="ELU13554.1"/>
    <property type="molecule type" value="Genomic_DNA"/>
</dbReference>
<protein>
    <recommendedName>
        <fullName evidence="7">G-protein coupled receptors family 1 profile domain-containing protein</fullName>
    </recommendedName>
</protein>
<evidence type="ECO:0000256" key="2">
    <source>
        <dbReference type="ARBA" id="ARBA00022692"/>
    </source>
</evidence>
<dbReference type="GO" id="GO:0016020">
    <property type="term" value="C:membrane"/>
    <property type="evidence" value="ECO:0007669"/>
    <property type="project" value="UniProtKB-SubCell"/>
</dbReference>
<dbReference type="PANTHER" id="PTHR46641">
    <property type="entry name" value="FMRFAMIDE RECEPTOR-RELATED"/>
    <property type="match status" value="1"/>
</dbReference>
<comment type="subcellular location">
    <subcellularLocation>
        <location evidence="1">Membrane</location>
    </subcellularLocation>
</comment>
<evidence type="ECO:0000256" key="5">
    <source>
        <dbReference type="SAM" id="Phobius"/>
    </source>
</evidence>
<keyword evidence="2 5" id="KW-0812">Transmembrane</keyword>
<dbReference type="Pfam" id="PF00001">
    <property type="entry name" value="7tm_1"/>
    <property type="match status" value="1"/>
</dbReference>
<dbReference type="InterPro" id="IPR000276">
    <property type="entry name" value="GPCR_Rhodpsn"/>
</dbReference>
<feature type="transmembrane region" description="Helical" evidence="5">
    <location>
        <begin position="78"/>
        <end position="98"/>
    </location>
</feature>
<feature type="chain" id="PRO_5008788656" description="G-protein coupled receptors family 1 profile domain-containing protein" evidence="6">
    <location>
        <begin position="19"/>
        <end position="401"/>
    </location>
</feature>
<evidence type="ECO:0000313" key="8">
    <source>
        <dbReference type="EMBL" id="ELU13554.1"/>
    </source>
</evidence>
<feature type="transmembrane region" description="Helical" evidence="5">
    <location>
        <begin position="161"/>
        <end position="180"/>
    </location>
</feature>
<keyword evidence="3 5" id="KW-1133">Transmembrane helix</keyword>
<feature type="transmembrane region" description="Helical" evidence="5">
    <location>
        <begin position="286"/>
        <end position="311"/>
    </location>
</feature>
<feature type="transmembrane region" description="Helical" evidence="5">
    <location>
        <begin position="245"/>
        <end position="265"/>
    </location>
</feature>
<feature type="transmembrane region" description="Helical" evidence="5">
    <location>
        <begin position="110"/>
        <end position="132"/>
    </location>
</feature>
<dbReference type="SUPFAM" id="SSF81321">
    <property type="entry name" value="Family A G protein-coupled receptor-like"/>
    <property type="match status" value="1"/>
</dbReference>
<name>R7V4R3_CAPTE</name>
<evidence type="ECO:0000313" key="9">
    <source>
        <dbReference type="EnsemblMetazoa" id="CapteP218252"/>
    </source>
</evidence>
<dbReference type="Gene3D" id="1.20.1070.10">
    <property type="entry name" value="Rhodopsin 7-helix transmembrane proteins"/>
    <property type="match status" value="1"/>
</dbReference>
<dbReference type="AlphaFoldDB" id="R7V4R3"/>
<evidence type="ECO:0000259" key="7">
    <source>
        <dbReference type="PROSITE" id="PS50262"/>
    </source>
</evidence>
<evidence type="ECO:0000256" key="3">
    <source>
        <dbReference type="ARBA" id="ARBA00022989"/>
    </source>
</evidence>
<reference evidence="9" key="3">
    <citation type="submission" date="2015-06" db="UniProtKB">
        <authorList>
            <consortium name="EnsemblMetazoa"/>
        </authorList>
    </citation>
    <scope>IDENTIFICATION</scope>
</reference>
<gene>
    <name evidence="8" type="ORF">CAPTEDRAFT_218252</name>
</gene>
<feature type="transmembrane region" description="Helical" evidence="5">
    <location>
        <begin position="192"/>
        <end position="211"/>
    </location>
</feature>
<keyword evidence="4 5" id="KW-0472">Membrane</keyword>
<evidence type="ECO:0000256" key="1">
    <source>
        <dbReference type="ARBA" id="ARBA00004370"/>
    </source>
</evidence>
<dbReference type="EnsemblMetazoa" id="CapteT218252">
    <property type="protein sequence ID" value="CapteP218252"/>
    <property type="gene ID" value="CapteG218252"/>
</dbReference>
<accession>R7V4R3</accession>
<feature type="transmembrane region" description="Helical" evidence="5">
    <location>
        <begin position="323"/>
        <end position="346"/>
    </location>
</feature>
<dbReference type="GO" id="GO:0004930">
    <property type="term" value="F:G protein-coupled receptor activity"/>
    <property type="evidence" value="ECO:0007669"/>
    <property type="project" value="InterPro"/>
</dbReference>
<dbReference type="InterPro" id="IPR052954">
    <property type="entry name" value="GPCR-Ligand_Int"/>
</dbReference>
<feature type="domain" description="G-protein coupled receptors family 1 profile" evidence="7">
    <location>
        <begin position="89"/>
        <end position="344"/>
    </location>
</feature>
<organism evidence="8">
    <name type="scientific">Capitella teleta</name>
    <name type="common">Polychaete worm</name>
    <dbReference type="NCBI Taxonomy" id="283909"/>
    <lineage>
        <taxon>Eukaryota</taxon>
        <taxon>Metazoa</taxon>
        <taxon>Spiralia</taxon>
        <taxon>Lophotrochozoa</taxon>
        <taxon>Annelida</taxon>
        <taxon>Polychaeta</taxon>
        <taxon>Sedentaria</taxon>
        <taxon>Scolecida</taxon>
        <taxon>Capitellidae</taxon>
        <taxon>Capitella</taxon>
    </lineage>
</organism>
<evidence type="ECO:0000256" key="6">
    <source>
        <dbReference type="SAM" id="SignalP"/>
    </source>
</evidence>
<dbReference type="PANTHER" id="PTHR46641:SF2">
    <property type="entry name" value="FMRFAMIDE RECEPTOR"/>
    <property type="match status" value="1"/>
</dbReference>
<evidence type="ECO:0000256" key="4">
    <source>
        <dbReference type="ARBA" id="ARBA00023136"/>
    </source>
</evidence>
<reference evidence="10" key="1">
    <citation type="submission" date="2012-12" db="EMBL/GenBank/DDBJ databases">
        <authorList>
            <person name="Hellsten U."/>
            <person name="Grimwood J."/>
            <person name="Chapman J.A."/>
            <person name="Shapiro H."/>
            <person name="Aerts A."/>
            <person name="Otillar R.P."/>
            <person name="Terry A.Y."/>
            <person name="Boore J.L."/>
            <person name="Simakov O."/>
            <person name="Marletaz F."/>
            <person name="Cho S.-J."/>
            <person name="Edsinger-Gonzales E."/>
            <person name="Havlak P."/>
            <person name="Kuo D.-H."/>
            <person name="Larsson T."/>
            <person name="Lv J."/>
            <person name="Arendt D."/>
            <person name="Savage R."/>
            <person name="Osoegawa K."/>
            <person name="de Jong P."/>
            <person name="Lindberg D.R."/>
            <person name="Seaver E.C."/>
            <person name="Weisblat D.A."/>
            <person name="Putnam N.H."/>
            <person name="Grigoriev I.V."/>
            <person name="Rokhsar D.S."/>
        </authorList>
    </citation>
    <scope>NUCLEOTIDE SEQUENCE</scope>
    <source>
        <strain evidence="10">I ESC-2004</strain>
    </source>
</reference>
<sequence length="401" mass="45503">MLCPMVLLVLLLNSYVRGDACPNGECSEIRSPTTEQALLAEVEKTYETTIDPELLKLIQYEKMFVTDRRYYLRTYERFALVLCPVGFICNGLSSVVFWRMKNRQKQAIILVLLALSIADPLATLVSTDYIIWATLGYSWAQNTNIGCKLIPYFRIVARDCSNVFCLLVAFERFISVYFPLQVSLWCTRKRMKIAIVCIFVMFAGLESYRIAAFGMKVEYGVSFCYRLLALNTIARRLDMAFSKCLGFVIPWLSMGILNFLIIIRLRKWRAQRASLGAKTDDGSDIGLTLMFLTMSLFSMAMNILDLVNIIVLLQSDRQLVNDYYTYGISATMMLCGHSCNFIFYAMGGETFRKTLMNVITCGRIGLEDPRASRAAKTQLTVVSNVESSMADNRTKTSQNVV</sequence>
<proteinExistence type="predicted"/>
<dbReference type="HOGENOM" id="CLU_046759_0_0_1"/>
<evidence type="ECO:0000313" key="10">
    <source>
        <dbReference type="Proteomes" id="UP000014760"/>
    </source>
</evidence>
<keyword evidence="10" id="KW-1185">Reference proteome</keyword>
<keyword evidence="6" id="KW-0732">Signal</keyword>